<reference evidence="6" key="2">
    <citation type="journal article" date="2021" name="PeerJ">
        <title>Extensive microbial diversity within the chicken gut microbiome revealed by metagenomics and culture.</title>
        <authorList>
            <person name="Gilroy R."/>
            <person name="Ravi A."/>
            <person name="Getino M."/>
            <person name="Pursley I."/>
            <person name="Horton D.L."/>
            <person name="Alikhan N.F."/>
            <person name="Baker D."/>
            <person name="Gharbi K."/>
            <person name="Hall N."/>
            <person name="Watson M."/>
            <person name="Adriaenssens E.M."/>
            <person name="Foster-Nyarko E."/>
            <person name="Jarju S."/>
            <person name="Secka A."/>
            <person name="Antonio M."/>
            <person name="Oren A."/>
            <person name="Chaudhuri R.R."/>
            <person name="La Ragione R."/>
            <person name="Hildebrand F."/>
            <person name="Pallen M.J."/>
        </authorList>
    </citation>
    <scope>NUCLEOTIDE SEQUENCE</scope>
    <source>
        <strain evidence="6">CHK188-20938</strain>
    </source>
</reference>
<dbReference type="GO" id="GO:0003700">
    <property type="term" value="F:DNA-binding transcription factor activity"/>
    <property type="evidence" value="ECO:0007669"/>
    <property type="project" value="InterPro"/>
</dbReference>
<dbReference type="SUPFAM" id="SSF53850">
    <property type="entry name" value="Periplasmic binding protein-like II"/>
    <property type="match status" value="1"/>
</dbReference>
<dbReference type="PRINTS" id="PR00039">
    <property type="entry name" value="HTHLYSR"/>
</dbReference>
<name>A0A9D1P0P6_9FIRM</name>
<organism evidence="6 7">
    <name type="scientific">Candidatus Scatomonas pullistercoris</name>
    <dbReference type="NCBI Taxonomy" id="2840920"/>
    <lineage>
        <taxon>Bacteria</taxon>
        <taxon>Bacillati</taxon>
        <taxon>Bacillota</taxon>
        <taxon>Clostridia</taxon>
        <taxon>Lachnospirales</taxon>
        <taxon>Lachnospiraceae</taxon>
        <taxon>Lachnospiraceae incertae sedis</taxon>
        <taxon>Candidatus Scatomonas</taxon>
    </lineage>
</organism>
<reference evidence="6" key="1">
    <citation type="submission" date="2020-10" db="EMBL/GenBank/DDBJ databases">
        <authorList>
            <person name="Gilroy R."/>
        </authorList>
    </citation>
    <scope>NUCLEOTIDE SEQUENCE</scope>
    <source>
        <strain evidence="6">CHK188-20938</strain>
    </source>
</reference>
<dbReference type="InterPro" id="IPR036390">
    <property type="entry name" value="WH_DNA-bd_sf"/>
</dbReference>
<dbReference type="Pfam" id="PF03466">
    <property type="entry name" value="LysR_substrate"/>
    <property type="match status" value="1"/>
</dbReference>
<evidence type="ECO:0000259" key="5">
    <source>
        <dbReference type="PROSITE" id="PS50931"/>
    </source>
</evidence>
<dbReference type="Gene3D" id="3.40.190.290">
    <property type="match status" value="1"/>
</dbReference>
<evidence type="ECO:0000256" key="4">
    <source>
        <dbReference type="ARBA" id="ARBA00023163"/>
    </source>
</evidence>
<evidence type="ECO:0000313" key="6">
    <source>
        <dbReference type="EMBL" id="HIV24315.1"/>
    </source>
</evidence>
<dbReference type="InterPro" id="IPR000847">
    <property type="entry name" value="LysR_HTH_N"/>
</dbReference>
<evidence type="ECO:0000256" key="2">
    <source>
        <dbReference type="ARBA" id="ARBA00023015"/>
    </source>
</evidence>
<protein>
    <submittedName>
        <fullName evidence="6">LysR family transcriptional regulator</fullName>
    </submittedName>
</protein>
<dbReference type="AlphaFoldDB" id="A0A9D1P0P6"/>
<evidence type="ECO:0000256" key="1">
    <source>
        <dbReference type="ARBA" id="ARBA00009437"/>
    </source>
</evidence>
<feature type="domain" description="HTH lysR-type" evidence="5">
    <location>
        <begin position="1"/>
        <end position="60"/>
    </location>
</feature>
<dbReference type="EMBL" id="DVOO01000003">
    <property type="protein sequence ID" value="HIV24315.1"/>
    <property type="molecule type" value="Genomic_DNA"/>
</dbReference>
<dbReference type="PANTHER" id="PTHR30126:SF64">
    <property type="entry name" value="HTH-TYPE TRANSCRIPTIONAL REGULATOR CITR"/>
    <property type="match status" value="1"/>
</dbReference>
<proteinExistence type="inferred from homology"/>
<gene>
    <name evidence="6" type="ORF">IAB71_00770</name>
</gene>
<dbReference type="SUPFAM" id="SSF46785">
    <property type="entry name" value="Winged helix' DNA-binding domain"/>
    <property type="match status" value="1"/>
</dbReference>
<dbReference type="FunFam" id="1.10.10.10:FF:000001">
    <property type="entry name" value="LysR family transcriptional regulator"/>
    <property type="match status" value="1"/>
</dbReference>
<dbReference type="GO" id="GO:0000976">
    <property type="term" value="F:transcription cis-regulatory region binding"/>
    <property type="evidence" value="ECO:0007669"/>
    <property type="project" value="TreeGrafter"/>
</dbReference>
<dbReference type="PROSITE" id="PS50931">
    <property type="entry name" value="HTH_LYSR"/>
    <property type="match status" value="1"/>
</dbReference>
<keyword evidence="3" id="KW-0238">DNA-binding</keyword>
<dbReference type="Gene3D" id="1.10.10.10">
    <property type="entry name" value="Winged helix-like DNA-binding domain superfamily/Winged helix DNA-binding domain"/>
    <property type="match status" value="1"/>
</dbReference>
<keyword evidence="2" id="KW-0805">Transcription regulation</keyword>
<evidence type="ECO:0000313" key="7">
    <source>
        <dbReference type="Proteomes" id="UP000824169"/>
    </source>
</evidence>
<dbReference type="InterPro" id="IPR005119">
    <property type="entry name" value="LysR_subst-bd"/>
</dbReference>
<dbReference type="InterPro" id="IPR036388">
    <property type="entry name" value="WH-like_DNA-bd_sf"/>
</dbReference>
<comment type="caution">
    <text evidence="6">The sequence shown here is derived from an EMBL/GenBank/DDBJ whole genome shotgun (WGS) entry which is preliminary data.</text>
</comment>
<sequence length="293" mass="33072">MNQALSQYYIFYVAARCGNISRASRELFISQPAVSKSIRKLEQSLHTVLFRRGPRGVLLTEDGELLYRHVSEAFASLETAEQSLERKHALGISHLRIGASTTLCKYVLLPYLQRFIQLHPHVKITITCQSTYRTLALLQEEKIDVGLVGRPASLKGCEFRPLQSIQDTFVATAAYLSNLSLREAGSSLFHTATFMMLDEENITRQFINNYFQEQGIELRNILEISTMDLLIEFARIGMGAACVIREFVQADLDGGNLVEVPLGIRFPAREIGFAWTKESRELAPVREFLELPG</sequence>
<keyword evidence="4" id="KW-0804">Transcription</keyword>
<dbReference type="CDD" id="cd05466">
    <property type="entry name" value="PBP2_LTTR_substrate"/>
    <property type="match status" value="1"/>
</dbReference>
<dbReference type="Pfam" id="PF00126">
    <property type="entry name" value="HTH_1"/>
    <property type="match status" value="1"/>
</dbReference>
<dbReference type="Proteomes" id="UP000824169">
    <property type="component" value="Unassembled WGS sequence"/>
</dbReference>
<evidence type="ECO:0000256" key="3">
    <source>
        <dbReference type="ARBA" id="ARBA00023125"/>
    </source>
</evidence>
<accession>A0A9D1P0P6</accession>
<dbReference type="PANTHER" id="PTHR30126">
    <property type="entry name" value="HTH-TYPE TRANSCRIPTIONAL REGULATOR"/>
    <property type="match status" value="1"/>
</dbReference>
<comment type="similarity">
    <text evidence="1">Belongs to the LysR transcriptional regulatory family.</text>
</comment>